<evidence type="ECO:0000313" key="3">
    <source>
        <dbReference type="Proteomes" id="UP000248116"/>
    </source>
</evidence>
<proteinExistence type="predicted"/>
<feature type="compositionally biased region" description="Polar residues" evidence="1">
    <location>
        <begin position="16"/>
        <end position="26"/>
    </location>
</feature>
<keyword evidence="3" id="KW-1185">Reference proteome</keyword>
<feature type="compositionally biased region" description="Basic and acidic residues" evidence="1">
    <location>
        <begin position="36"/>
        <end position="46"/>
    </location>
</feature>
<name>A0ABX5P5V8_9PROT</name>
<evidence type="ECO:0000256" key="1">
    <source>
        <dbReference type="SAM" id="MobiDB-lite"/>
    </source>
</evidence>
<feature type="region of interest" description="Disordered" evidence="1">
    <location>
        <begin position="14"/>
        <end position="89"/>
    </location>
</feature>
<comment type="caution">
    <text evidence="2">The sequence shown here is derived from an EMBL/GenBank/DDBJ whole genome shotgun (WGS) entry which is preliminary data.</text>
</comment>
<accession>A0ABX5P5V8</accession>
<evidence type="ECO:0000313" key="2">
    <source>
        <dbReference type="EMBL" id="PYD49177.1"/>
    </source>
</evidence>
<organism evidence="2 3">
    <name type="scientific">Novacetimonas pomaceti</name>
    <dbReference type="NCBI Taxonomy" id="2021998"/>
    <lineage>
        <taxon>Bacteria</taxon>
        <taxon>Pseudomonadati</taxon>
        <taxon>Pseudomonadota</taxon>
        <taxon>Alphaproteobacteria</taxon>
        <taxon>Acetobacterales</taxon>
        <taxon>Acetobacteraceae</taxon>
        <taxon>Novacetimonas</taxon>
    </lineage>
</organism>
<sequence length="89" mass="9645">MVAIAWFRPTPGRATSLRQRPALSSRNRARGGRVHGCIDRRVRRDGAGPVRGGRHGGGVRGVDFGLFNSPELHHSAPRGRPAWGQPECA</sequence>
<dbReference type="EMBL" id="PRCW01000009">
    <property type="protein sequence ID" value="PYD49177.1"/>
    <property type="molecule type" value="Genomic_DNA"/>
</dbReference>
<gene>
    <name evidence="2" type="ORF">C3920_00790</name>
</gene>
<reference evidence="2 3" key="1">
    <citation type="submission" date="2018-02" db="EMBL/GenBank/DDBJ databases">
        <authorList>
            <person name="Skraban J."/>
            <person name="Trcek J."/>
        </authorList>
    </citation>
    <scope>NUCLEOTIDE SEQUENCE [LARGE SCALE GENOMIC DNA]</scope>
    <source>
        <strain evidence="2 3">AV446</strain>
    </source>
</reference>
<feature type="compositionally biased region" description="Gly residues" evidence="1">
    <location>
        <begin position="49"/>
        <end position="60"/>
    </location>
</feature>
<protein>
    <submittedName>
        <fullName evidence="2">Uncharacterized protein</fullName>
    </submittedName>
</protein>
<dbReference type="Proteomes" id="UP000248116">
    <property type="component" value="Unassembled WGS sequence"/>
</dbReference>